<evidence type="ECO:0000259" key="1">
    <source>
        <dbReference type="Pfam" id="PF03551"/>
    </source>
</evidence>
<comment type="caution">
    <text evidence="3">The sequence shown here is derived from an EMBL/GenBank/DDBJ whole genome shotgun (WGS) entry which is preliminary data.</text>
</comment>
<evidence type="ECO:0000259" key="2">
    <source>
        <dbReference type="Pfam" id="PF10400"/>
    </source>
</evidence>
<dbReference type="InterPro" id="IPR005149">
    <property type="entry name" value="Tscrpt_reg_PadR_N"/>
</dbReference>
<gene>
    <name evidence="3" type="ORF">SAMN02745910_04527</name>
</gene>
<reference evidence="3 4" key="1">
    <citation type="submission" date="2016-10" db="EMBL/GenBank/DDBJ databases">
        <authorList>
            <person name="Varghese N."/>
            <person name="Submissions S."/>
        </authorList>
    </citation>
    <scope>NUCLEOTIDE SEQUENCE [LARGE SCALE GENOMIC DNA]</scope>
    <source>
        <strain evidence="3 4">DSM 13796</strain>
    </source>
</reference>
<dbReference type="Proteomes" id="UP000182762">
    <property type="component" value="Unassembled WGS sequence"/>
</dbReference>
<accession>A0A1I6BYI9</accession>
<feature type="domain" description="Transcription regulator PadR N-terminal" evidence="1">
    <location>
        <begin position="39"/>
        <end position="111"/>
    </location>
</feature>
<dbReference type="PANTHER" id="PTHR43252:SF6">
    <property type="entry name" value="NEGATIVE TRANSCRIPTION REGULATOR PADR"/>
    <property type="match status" value="1"/>
</dbReference>
<dbReference type="GO" id="GO:0003677">
    <property type="term" value="F:DNA binding"/>
    <property type="evidence" value="ECO:0007669"/>
    <property type="project" value="UniProtKB-KW"/>
</dbReference>
<dbReference type="PANTHER" id="PTHR43252">
    <property type="entry name" value="TRANSCRIPTIONAL REGULATOR YQJI"/>
    <property type="match status" value="1"/>
</dbReference>
<dbReference type="Pfam" id="PF03551">
    <property type="entry name" value="PadR"/>
    <property type="match status" value="1"/>
</dbReference>
<organism evidence="3 4">
    <name type="scientific">Priestia endophytica DSM 13796</name>
    <dbReference type="NCBI Taxonomy" id="1121089"/>
    <lineage>
        <taxon>Bacteria</taxon>
        <taxon>Bacillati</taxon>
        <taxon>Bacillota</taxon>
        <taxon>Bacilli</taxon>
        <taxon>Bacillales</taxon>
        <taxon>Bacillaceae</taxon>
        <taxon>Priestia</taxon>
    </lineage>
</organism>
<evidence type="ECO:0000313" key="4">
    <source>
        <dbReference type="Proteomes" id="UP000182762"/>
    </source>
</evidence>
<dbReference type="InterPro" id="IPR018309">
    <property type="entry name" value="Tscrpt_reg_PadR_C"/>
</dbReference>
<proteinExistence type="predicted"/>
<evidence type="ECO:0000313" key="3">
    <source>
        <dbReference type="EMBL" id="SFQ85992.1"/>
    </source>
</evidence>
<sequence length="206" mass="24520">MILKSFLFLYKRIDYHINNVNINIVNMKGELLMNIKHVILGFLLEESMSGYDLKGKIENSVSYFFDASFGAIYPALKRLEKEKLIYKQIIQQDGKPNKNLFAITEQGREEFLRYIESPLHPTLIRSDLLIRIFFGRHTSREKLIEWLLVEKQRASRQAEHLKSLNEKYPEMDRYRKITLLYGIDEALFTLEWINKELASLEKEEER</sequence>
<dbReference type="InterPro" id="IPR036388">
    <property type="entry name" value="WH-like_DNA-bd_sf"/>
</dbReference>
<name>A0A1I6BYI9_9BACI</name>
<protein>
    <submittedName>
        <fullName evidence="3">DNA-binding transcriptional regulator, PadR family</fullName>
    </submittedName>
</protein>
<keyword evidence="3" id="KW-0238">DNA-binding</keyword>
<dbReference type="Gene3D" id="6.10.140.1570">
    <property type="match status" value="1"/>
</dbReference>
<dbReference type="Gene3D" id="1.10.10.10">
    <property type="entry name" value="Winged helix-like DNA-binding domain superfamily/Winged helix DNA-binding domain"/>
    <property type="match status" value="1"/>
</dbReference>
<dbReference type="Pfam" id="PF10400">
    <property type="entry name" value="Vir_act_alpha_C"/>
    <property type="match status" value="1"/>
</dbReference>
<keyword evidence="4" id="KW-1185">Reference proteome</keyword>
<dbReference type="InterPro" id="IPR036390">
    <property type="entry name" value="WH_DNA-bd_sf"/>
</dbReference>
<dbReference type="EMBL" id="FOXX01000017">
    <property type="protein sequence ID" value="SFQ85992.1"/>
    <property type="molecule type" value="Genomic_DNA"/>
</dbReference>
<dbReference type="SUPFAM" id="SSF46785">
    <property type="entry name" value="Winged helix' DNA-binding domain"/>
    <property type="match status" value="1"/>
</dbReference>
<feature type="domain" description="Transcription regulator PadR C-terminal" evidence="2">
    <location>
        <begin position="124"/>
        <end position="200"/>
    </location>
</feature>